<dbReference type="PANTHER" id="PTHR33428:SF14">
    <property type="entry name" value="CARBOXYLESTERASE TYPE B DOMAIN-CONTAINING PROTEIN"/>
    <property type="match status" value="1"/>
</dbReference>
<feature type="chain" id="PRO_5012048049" evidence="2">
    <location>
        <begin position="23"/>
        <end position="381"/>
    </location>
</feature>
<dbReference type="Gene3D" id="3.40.50.1820">
    <property type="entry name" value="alpha/beta hydrolase"/>
    <property type="match status" value="1"/>
</dbReference>
<evidence type="ECO:0000313" key="6">
    <source>
        <dbReference type="Proteomes" id="UP000184432"/>
    </source>
</evidence>
<evidence type="ECO:0000259" key="3">
    <source>
        <dbReference type="Pfam" id="PF12740"/>
    </source>
</evidence>
<accession>A0A1M6FEI1</accession>
<name>A0A1M6FEI1_9FLAO</name>
<dbReference type="InterPro" id="IPR041127">
    <property type="entry name" value="PET_hydrolase/cutinase-like"/>
</dbReference>
<dbReference type="InterPro" id="IPR026444">
    <property type="entry name" value="Secre_tail"/>
</dbReference>
<dbReference type="InterPro" id="IPR029058">
    <property type="entry name" value="AB_hydrolase_fold"/>
</dbReference>
<evidence type="ECO:0000256" key="2">
    <source>
        <dbReference type="SAM" id="SignalP"/>
    </source>
</evidence>
<proteinExistence type="predicted"/>
<keyword evidence="1 2" id="KW-0732">Signal</keyword>
<protein>
    <submittedName>
        <fullName evidence="5">Por secretion system C-terminal sorting domain-containing protein</fullName>
    </submittedName>
</protein>
<dbReference type="NCBIfam" id="TIGR04183">
    <property type="entry name" value="Por_Secre_tail"/>
    <property type="match status" value="1"/>
</dbReference>
<evidence type="ECO:0000259" key="4">
    <source>
        <dbReference type="Pfam" id="PF18962"/>
    </source>
</evidence>
<dbReference type="SUPFAM" id="SSF53474">
    <property type="entry name" value="alpha/beta-Hydrolases"/>
    <property type="match status" value="1"/>
</dbReference>
<dbReference type="RefSeq" id="WP_073316063.1">
    <property type="nucleotide sequence ID" value="NZ_FQYP01000004.1"/>
</dbReference>
<dbReference type="STRING" id="570521.SAMN04488508_104245"/>
<dbReference type="PANTHER" id="PTHR33428">
    <property type="entry name" value="CHLOROPHYLLASE-2, CHLOROPLASTIC"/>
    <property type="match status" value="1"/>
</dbReference>
<dbReference type="OrthoDB" id="1466228at2"/>
<reference evidence="6" key="1">
    <citation type="submission" date="2016-11" db="EMBL/GenBank/DDBJ databases">
        <authorList>
            <person name="Varghese N."/>
            <person name="Submissions S."/>
        </authorList>
    </citation>
    <scope>NUCLEOTIDE SEQUENCE [LARGE SCALE GENOMIC DNA]</scope>
    <source>
        <strain evidence="6">DSM 22623</strain>
    </source>
</reference>
<dbReference type="Pfam" id="PF18962">
    <property type="entry name" value="Por_Secre_tail"/>
    <property type="match status" value="1"/>
</dbReference>
<feature type="domain" description="PET hydrolase/cutinase-like" evidence="3">
    <location>
        <begin position="45"/>
        <end position="233"/>
    </location>
</feature>
<feature type="signal peptide" evidence="2">
    <location>
        <begin position="1"/>
        <end position="22"/>
    </location>
</feature>
<sequence>MKKVLLSILSMLFVVCSGVAQDYDVSSSSKTFRDASRRNRRVNTRIYYPKITRENKTNRTQGPFPVVVLGHGFVMGSDAYQNFYDTLVPKGYIVVFVNTEGSFFANHDAYSKDLAFIVGAIQAENNNSSSVLSGIVADKTALIGHSMGGGAATVAASLVEVETLVTFAPALLRFDTLTPASNVSEDAIVFSGTEDGVTPPEEHHIPIYNNLGSDCKYLINITGGAHCYYANSNFFCDFGENSSSGNIQITRDQQQAITFQFLNSWLAYKLKGDSGAQQSFLLDLATSSDVTSEDTCDNPQVIYEPEMVELQTFPNPTNKLLNIKILNNKKLSRVEFFNQTGRLVHSSSTNQVNVSHLHPGHYLAKIYVGEMSITKKVVIQR</sequence>
<dbReference type="EMBL" id="FQYP01000004">
    <property type="protein sequence ID" value="SHI96091.1"/>
    <property type="molecule type" value="Genomic_DNA"/>
</dbReference>
<evidence type="ECO:0000256" key="1">
    <source>
        <dbReference type="ARBA" id="ARBA00022729"/>
    </source>
</evidence>
<dbReference type="Pfam" id="PF12740">
    <property type="entry name" value="PETase"/>
    <property type="match status" value="1"/>
</dbReference>
<feature type="domain" description="Secretion system C-terminal sorting" evidence="4">
    <location>
        <begin position="313"/>
        <end position="379"/>
    </location>
</feature>
<dbReference type="AlphaFoldDB" id="A0A1M6FEI1"/>
<dbReference type="Proteomes" id="UP000184432">
    <property type="component" value="Unassembled WGS sequence"/>
</dbReference>
<evidence type="ECO:0000313" key="5">
    <source>
        <dbReference type="EMBL" id="SHI96091.1"/>
    </source>
</evidence>
<keyword evidence="6" id="KW-1185">Reference proteome</keyword>
<organism evidence="5 6">
    <name type="scientific">Aquimarina spongiae</name>
    <dbReference type="NCBI Taxonomy" id="570521"/>
    <lineage>
        <taxon>Bacteria</taxon>
        <taxon>Pseudomonadati</taxon>
        <taxon>Bacteroidota</taxon>
        <taxon>Flavobacteriia</taxon>
        <taxon>Flavobacteriales</taxon>
        <taxon>Flavobacteriaceae</taxon>
        <taxon>Aquimarina</taxon>
    </lineage>
</organism>
<gene>
    <name evidence="5" type="ORF">SAMN04488508_104245</name>
</gene>